<dbReference type="InterPro" id="IPR004513">
    <property type="entry name" value="FtsX"/>
</dbReference>
<organism evidence="16 17">
    <name type="scientific">Psychromicrobium silvestre</name>
    <dbReference type="NCBI Taxonomy" id="1645614"/>
    <lineage>
        <taxon>Bacteria</taxon>
        <taxon>Bacillati</taxon>
        <taxon>Actinomycetota</taxon>
        <taxon>Actinomycetes</taxon>
        <taxon>Micrococcales</taxon>
        <taxon>Micrococcaceae</taxon>
        <taxon>Psychromicrobium</taxon>
    </lineage>
</organism>
<evidence type="ECO:0000256" key="6">
    <source>
        <dbReference type="ARBA" id="ARBA00022475"/>
    </source>
</evidence>
<dbReference type="RefSeq" id="WP_179388587.1">
    <property type="nucleotide sequence ID" value="NZ_JACBYQ010000001.1"/>
</dbReference>
<keyword evidence="11 12" id="KW-0131">Cell cycle</keyword>
<comment type="function">
    <text evidence="1">Part of the ABC transporter FtsEX involved in cellular division.</text>
</comment>
<dbReference type="InterPro" id="IPR047929">
    <property type="entry name" value="FtsX_actino"/>
</dbReference>
<evidence type="ECO:0000256" key="8">
    <source>
        <dbReference type="ARBA" id="ARBA00022692"/>
    </source>
</evidence>
<protein>
    <recommendedName>
        <fullName evidence="5 12">Cell division protein FtsX</fullName>
    </recommendedName>
</protein>
<evidence type="ECO:0000256" key="3">
    <source>
        <dbReference type="ARBA" id="ARBA00007379"/>
    </source>
</evidence>
<feature type="transmembrane region" description="Helical" evidence="13">
    <location>
        <begin position="178"/>
        <end position="203"/>
    </location>
</feature>
<comment type="subunit">
    <text evidence="4">Forms a membrane-associated complex with FtsE.</text>
</comment>
<keyword evidence="8 13" id="KW-0812">Transmembrane</keyword>
<proteinExistence type="inferred from homology"/>
<reference evidence="16 17" key="1">
    <citation type="submission" date="2020-07" db="EMBL/GenBank/DDBJ databases">
        <title>Sequencing the genomes of 1000 actinobacteria strains.</title>
        <authorList>
            <person name="Klenk H.-P."/>
        </authorList>
    </citation>
    <scope>NUCLEOTIDE SEQUENCE [LARGE SCALE GENOMIC DNA]</scope>
    <source>
        <strain evidence="16 17">DSM 102047</strain>
    </source>
</reference>
<dbReference type="GO" id="GO:0005886">
    <property type="term" value="C:plasma membrane"/>
    <property type="evidence" value="ECO:0007669"/>
    <property type="project" value="UniProtKB-SubCell"/>
</dbReference>
<keyword evidence="6 12" id="KW-1003">Cell membrane</keyword>
<dbReference type="InterPro" id="IPR040690">
    <property type="entry name" value="FtsX_ECD"/>
</dbReference>
<keyword evidence="17" id="KW-1185">Reference proteome</keyword>
<dbReference type="Proteomes" id="UP000521748">
    <property type="component" value="Unassembled WGS sequence"/>
</dbReference>
<evidence type="ECO:0000256" key="13">
    <source>
        <dbReference type="SAM" id="Phobius"/>
    </source>
</evidence>
<name>A0A7Y9LSN1_9MICC</name>
<dbReference type="PANTHER" id="PTHR47755">
    <property type="entry name" value="CELL DIVISION PROTEIN FTSX"/>
    <property type="match status" value="1"/>
</dbReference>
<feature type="transmembrane region" description="Helical" evidence="13">
    <location>
        <begin position="224"/>
        <end position="251"/>
    </location>
</feature>
<dbReference type="AlphaFoldDB" id="A0A7Y9LSN1"/>
<dbReference type="Pfam" id="PF18075">
    <property type="entry name" value="FtsX_ECD"/>
    <property type="match status" value="1"/>
</dbReference>
<feature type="domain" description="ABC3 transporter permease C-terminal" evidence="14">
    <location>
        <begin position="184"/>
        <end position="302"/>
    </location>
</feature>
<evidence type="ECO:0000256" key="11">
    <source>
        <dbReference type="ARBA" id="ARBA00023306"/>
    </source>
</evidence>
<dbReference type="GO" id="GO:0051301">
    <property type="term" value="P:cell division"/>
    <property type="evidence" value="ECO:0007669"/>
    <property type="project" value="UniProtKB-KW"/>
</dbReference>
<gene>
    <name evidence="16" type="ORF">FHU41_001094</name>
</gene>
<evidence type="ECO:0000256" key="5">
    <source>
        <dbReference type="ARBA" id="ARBA00021907"/>
    </source>
</evidence>
<dbReference type="PIRSF" id="PIRSF003097">
    <property type="entry name" value="FtsX"/>
    <property type="match status" value="1"/>
</dbReference>
<evidence type="ECO:0000256" key="10">
    <source>
        <dbReference type="ARBA" id="ARBA00023136"/>
    </source>
</evidence>
<evidence type="ECO:0000256" key="7">
    <source>
        <dbReference type="ARBA" id="ARBA00022618"/>
    </source>
</evidence>
<dbReference type="NCBIfam" id="NF038346">
    <property type="entry name" value="FtsX_actino"/>
    <property type="match status" value="1"/>
</dbReference>
<evidence type="ECO:0000256" key="4">
    <source>
        <dbReference type="ARBA" id="ARBA00011160"/>
    </source>
</evidence>
<comment type="subcellular location">
    <subcellularLocation>
        <location evidence="2">Cell membrane</location>
        <topology evidence="2">Multi-pass membrane protein</topology>
    </subcellularLocation>
</comment>
<evidence type="ECO:0000256" key="1">
    <source>
        <dbReference type="ARBA" id="ARBA00003552"/>
    </source>
</evidence>
<evidence type="ECO:0000313" key="16">
    <source>
        <dbReference type="EMBL" id="NYE94873.1"/>
    </source>
</evidence>
<dbReference type="EMBL" id="JACBYQ010000001">
    <property type="protein sequence ID" value="NYE94873.1"/>
    <property type="molecule type" value="Genomic_DNA"/>
</dbReference>
<evidence type="ECO:0000256" key="12">
    <source>
        <dbReference type="PIRNR" id="PIRNR003097"/>
    </source>
</evidence>
<dbReference type="InterPro" id="IPR003838">
    <property type="entry name" value="ABC3_permease_C"/>
</dbReference>
<comment type="caution">
    <text evidence="16">The sequence shown here is derived from an EMBL/GenBank/DDBJ whole genome shotgun (WGS) entry which is preliminary data.</text>
</comment>
<dbReference type="PANTHER" id="PTHR47755:SF1">
    <property type="entry name" value="CELL DIVISION PROTEIN FTSX"/>
    <property type="match status" value="1"/>
</dbReference>
<keyword evidence="9 13" id="KW-1133">Transmembrane helix</keyword>
<evidence type="ECO:0000259" key="14">
    <source>
        <dbReference type="Pfam" id="PF02687"/>
    </source>
</evidence>
<evidence type="ECO:0000256" key="9">
    <source>
        <dbReference type="ARBA" id="ARBA00022989"/>
    </source>
</evidence>
<dbReference type="Gene3D" id="3.30.70.3040">
    <property type="match status" value="1"/>
</dbReference>
<comment type="similarity">
    <text evidence="3 12">Belongs to the ABC-4 integral membrane protein family. FtsX subfamily.</text>
</comment>
<evidence type="ECO:0000259" key="15">
    <source>
        <dbReference type="Pfam" id="PF18075"/>
    </source>
</evidence>
<evidence type="ECO:0000313" key="17">
    <source>
        <dbReference type="Proteomes" id="UP000521748"/>
    </source>
</evidence>
<evidence type="ECO:0000256" key="2">
    <source>
        <dbReference type="ARBA" id="ARBA00004651"/>
    </source>
</evidence>
<keyword evidence="7 12" id="KW-0132">Cell division</keyword>
<feature type="transmembrane region" description="Helical" evidence="13">
    <location>
        <begin position="21"/>
        <end position="41"/>
    </location>
</feature>
<accession>A0A7Y9LSN1</accession>
<dbReference type="Pfam" id="PF02687">
    <property type="entry name" value="FtsX"/>
    <property type="match status" value="1"/>
</dbReference>
<feature type="domain" description="FtsX extracellular" evidence="15">
    <location>
        <begin position="56"/>
        <end position="161"/>
    </location>
</feature>
<keyword evidence="10 12" id="KW-0472">Membrane</keyword>
<sequence>MRLGFILGEIGSGLRRNMSMVISVILVTLVSLTFVGAAFMLQKQIDVMKGYWYDRIQVSIFLCNKDSASPSCAAGAVTDEQKKNIQTLLDAPDIKQYVKNSQFETQDEALQHFHEQYKDSPLDGSITVDQLQASFRIGLTDPEKYSIFQERFSSVPGVDQVVDQRKVLEPLFKVMNGATWFAVSIATLMTVAAALLVATTIRLSAFSRRRETGIMRLVGASKSVVQLPFILEGVIAAVIGAGLACVALWAFTKFAIQDVFVPANPGVAFISVAQVWWVGPILIGLSIVIAGLSSWLSLRKHLKV</sequence>
<feature type="transmembrane region" description="Helical" evidence="13">
    <location>
        <begin position="275"/>
        <end position="298"/>
    </location>
</feature>